<dbReference type="AlphaFoldDB" id="A0A916TQI8"/>
<organism evidence="2 3">
    <name type="scientific">Novosphingobium endophyticum</name>
    <dbReference type="NCBI Taxonomy" id="1955250"/>
    <lineage>
        <taxon>Bacteria</taxon>
        <taxon>Pseudomonadati</taxon>
        <taxon>Pseudomonadota</taxon>
        <taxon>Alphaproteobacteria</taxon>
        <taxon>Sphingomonadales</taxon>
        <taxon>Sphingomonadaceae</taxon>
        <taxon>Novosphingobium</taxon>
    </lineage>
</organism>
<evidence type="ECO:0000313" key="3">
    <source>
        <dbReference type="Proteomes" id="UP000608154"/>
    </source>
</evidence>
<dbReference type="Proteomes" id="UP000608154">
    <property type="component" value="Unassembled WGS sequence"/>
</dbReference>
<protein>
    <submittedName>
        <fullName evidence="2">Uncharacterized protein</fullName>
    </submittedName>
</protein>
<keyword evidence="3" id="KW-1185">Reference proteome</keyword>
<name>A0A916TQI8_9SPHN</name>
<reference evidence="2" key="2">
    <citation type="submission" date="2020-09" db="EMBL/GenBank/DDBJ databases">
        <authorList>
            <person name="Sun Q."/>
            <person name="Zhou Y."/>
        </authorList>
    </citation>
    <scope>NUCLEOTIDE SEQUENCE</scope>
    <source>
        <strain evidence="2">CGMCC 1.15095</strain>
    </source>
</reference>
<feature type="region of interest" description="Disordered" evidence="1">
    <location>
        <begin position="98"/>
        <end position="133"/>
    </location>
</feature>
<reference evidence="2" key="1">
    <citation type="journal article" date="2014" name="Int. J. Syst. Evol. Microbiol.">
        <title>Complete genome sequence of Corynebacterium casei LMG S-19264T (=DSM 44701T), isolated from a smear-ripened cheese.</title>
        <authorList>
            <consortium name="US DOE Joint Genome Institute (JGI-PGF)"/>
            <person name="Walter F."/>
            <person name="Albersmeier A."/>
            <person name="Kalinowski J."/>
            <person name="Ruckert C."/>
        </authorList>
    </citation>
    <scope>NUCLEOTIDE SEQUENCE</scope>
    <source>
        <strain evidence="2">CGMCC 1.15095</strain>
    </source>
</reference>
<feature type="compositionally biased region" description="Basic and acidic residues" evidence="1">
    <location>
        <begin position="114"/>
        <end position="133"/>
    </location>
</feature>
<proteinExistence type="predicted"/>
<feature type="compositionally biased region" description="Basic and acidic residues" evidence="1">
    <location>
        <begin position="1"/>
        <end position="13"/>
    </location>
</feature>
<feature type="region of interest" description="Disordered" evidence="1">
    <location>
        <begin position="1"/>
        <end position="20"/>
    </location>
</feature>
<accession>A0A916TQI8</accession>
<evidence type="ECO:0000256" key="1">
    <source>
        <dbReference type="SAM" id="MobiDB-lite"/>
    </source>
</evidence>
<comment type="caution">
    <text evidence="2">The sequence shown here is derived from an EMBL/GenBank/DDBJ whole genome shotgun (WGS) entry which is preliminary data.</text>
</comment>
<gene>
    <name evidence="2" type="ORF">GCM10011494_07070</name>
</gene>
<evidence type="ECO:0000313" key="2">
    <source>
        <dbReference type="EMBL" id="GGB91283.1"/>
    </source>
</evidence>
<sequence length="133" mass="15173">MCRQHRIGEEQHAPSRPHPVVESDVFLGRQRARLREDEDVAPRQRQRTAGIGQAVERLQRTGLQQIARPVPAILAFQKAANIAAFAPEYRQASVETDAGQRLVPVFPRRTAPAPRERQRTRQKSGKREALNRR</sequence>
<dbReference type="EMBL" id="BMHK01000003">
    <property type="protein sequence ID" value="GGB91283.1"/>
    <property type="molecule type" value="Genomic_DNA"/>
</dbReference>